<keyword evidence="3" id="KW-1185">Reference proteome</keyword>
<dbReference type="STRING" id="6313.A0A0K0D8Y4"/>
<feature type="compositionally biased region" description="Basic residues" evidence="1">
    <location>
        <begin position="75"/>
        <end position="84"/>
    </location>
</feature>
<reference evidence="3" key="1">
    <citation type="submission" date="2012-09" db="EMBL/GenBank/DDBJ databases">
        <authorList>
            <person name="Martin A.A."/>
        </authorList>
    </citation>
    <scope>NUCLEOTIDE SEQUENCE</scope>
</reference>
<protein>
    <submittedName>
        <fullName evidence="4">H15 domain-containing protein</fullName>
    </submittedName>
</protein>
<dbReference type="Gene3D" id="1.10.10.10">
    <property type="entry name" value="Winged helix-like DNA-binding domain superfamily/Winged helix DNA-binding domain"/>
    <property type="match status" value="1"/>
</dbReference>
<proteinExistence type="predicted"/>
<dbReference type="InterPro" id="IPR036390">
    <property type="entry name" value="WH_DNA-bd_sf"/>
</dbReference>
<organism evidence="3 4">
    <name type="scientific">Angiostrongylus cantonensis</name>
    <name type="common">Rat lungworm</name>
    <dbReference type="NCBI Taxonomy" id="6313"/>
    <lineage>
        <taxon>Eukaryota</taxon>
        <taxon>Metazoa</taxon>
        <taxon>Ecdysozoa</taxon>
        <taxon>Nematoda</taxon>
        <taxon>Chromadorea</taxon>
        <taxon>Rhabditida</taxon>
        <taxon>Rhabditina</taxon>
        <taxon>Rhabditomorpha</taxon>
        <taxon>Strongyloidea</taxon>
        <taxon>Metastrongylidae</taxon>
        <taxon>Angiostrongylus</taxon>
    </lineage>
</organism>
<dbReference type="Pfam" id="PF00538">
    <property type="entry name" value="Linker_histone"/>
    <property type="match status" value="1"/>
</dbReference>
<reference evidence="4" key="2">
    <citation type="submission" date="2017-02" db="UniProtKB">
        <authorList>
            <consortium name="WormBaseParasite"/>
        </authorList>
    </citation>
    <scope>IDENTIFICATION</scope>
</reference>
<dbReference type="AlphaFoldDB" id="A0A0K0D8Y4"/>
<dbReference type="InterPro" id="IPR036388">
    <property type="entry name" value="WH-like_DNA-bd_sf"/>
</dbReference>
<evidence type="ECO:0000313" key="4">
    <source>
        <dbReference type="WBParaSite" id="ACAC_0000652901-mRNA-1"/>
    </source>
</evidence>
<dbReference type="GO" id="GO:0003677">
    <property type="term" value="F:DNA binding"/>
    <property type="evidence" value="ECO:0007669"/>
    <property type="project" value="InterPro"/>
</dbReference>
<sequence length="107" mass="11604">MICRAVSELKEKSGSSKAAILMFTLSHYKLSDNETKAALKGELEQVKESGASGSFSVGEKKSVRAAEKRIGQKSAARKHAKKPVSKTTKLNSKEPKVSGIKRKKLNT</sequence>
<dbReference type="GO" id="GO:0000786">
    <property type="term" value="C:nucleosome"/>
    <property type="evidence" value="ECO:0007669"/>
    <property type="project" value="InterPro"/>
</dbReference>
<feature type="region of interest" description="Disordered" evidence="1">
    <location>
        <begin position="50"/>
        <end position="107"/>
    </location>
</feature>
<dbReference type="GO" id="GO:0006334">
    <property type="term" value="P:nucleosome assembly"/>
    <property type="evidence" value="ECO:0007669"/>
    <property type="project" value="InterPro"/>
</dbReference>
<feature type="domain" description="H15" evidence="2">
    <location>
        <begin position="1"/>
        <end position="57"/>
    </location>
</feature>
<evidence type="ECO:0000313" key="3">
    <source>
        <dbReference type="Proteomes" id="UP000035642"/>
    </source>
</evidence>
<dbReference type="SUPFAM" id="SSF46785">
    <property type="entry name" value="Winged helix' DNA-binding domain"/>
    <property type="match status" value="1"/>
</dbReference>
<dbReference type="WBParaSite" id="ACAC_0000652901-mRNA-1">
    <property type="protein sequence ID" value="ACAC_0000652901-mRNA-1"/>
    <property type="gene ID" value="ACAC_0000652901"/>
</dbReference>
<feature type="compositionally biased region" description="Basic and acidic residues" evidence="1">
    <location>
        <begin position="58"/>
        <end position="70"/>
    </location>
</feature>
<evidence type="ECO:0000256" key="1">
    <source>
        <dbReference type="SAM" id="MobiDB-lite"/>
    </source>
</evidence>
<dbReference type="InterPro" id="IPR005818">
    <property type="entry name" value="Histone_H1/H5_H15"/>
</dbReference>
<accession>A0A0K0D8Y4</accession>
<name>A0A0K0D8Y4_ANGCA</name>
<dbReference type="Proteomes" id="UP000035642">
    <property type="component" value="Unassembled WGS sequence"/>
</dbReference>
<evidence type="ECO:0000259" key="2">
    <source>
        <dbReference type="Pfam" id="PF00538"/>
    </source>
</evidence>